<protein>
    <submittedName>
        <fullName evidence="7">Uncharacterized protein</fullName>
    </submittedName>
</protein>
<evidence type="ECO:0000313" key="7">
    <source>
        <dbReference type="EMBL" id="KAJ8663562.1"/>
    </source>
</evidence>
<dbReference type="GO" id="GO:0005886">
    <property type="term" value="C:plasma membrane"/>
    <property type="evidence" value="ECO:0007669"/>
    <property type="project" value="TreeGrafter"/>
</dbReference>
<evidence type="ECO:0000256" key="3">
    <source>
        <dbReference type="ARBA" id="ARBA00022692"/>
    </source>
</evidence>
<dbReference type="InterPro" id="IPR005226">
    <property type="entry name" value="UPF0014_fam"/>
</dbReference>
<feature type="transmembrane region" description="Helical" evidence="6">
    <location>
        <begin position="230"/>
        <end position="260"/>
    </location>
</feature>
<reference evidence="7 8" key="1">
    <citation type="submission" date="2023-03" db="EMBL/GenBank/DDBJ databases">
        <title>Genome sequence of Lichtheimia ornata CBS 291.66.</title>
        <authorList>
            <person name="Mohabir J.T."/>
            <person name="Shea T.P."/>
            <person name="Kurbessoian T."/>
            <person name="Berby B."/>
            <person name="Fontaine J."/>
            <person name="Livny J."/>
            <person name="Gnirke A."/>
            <person name="Stajich J.E."/>
            <person name="Cuomo C.A."/>
        </authorList>
    </citation>
    <scope>NUCLEOTIDE SEQUENCE [LARGE SCALE GENOMIC DNA]</scope>
    <source>
        <strain evidence="7">CBS 291.66</strain>
    </source>
</reference>
<comment type="similarity">
    <text evidence="2">Belongs to the UPF0014 family.</text>
</comment>
<keyword evidence="4 6" id="KW-1133">Transmembrane helix</keyword>
<accession>A0AAD7Y4C3</accession>
<comment type="caution">
    <text evidence="7">The sequence shown here is derived from an EMBL/GenBank/DDBJ whole genome shotgun (WGS) entry which is preliminary data.</text>
</comment>
<feature type="transmembrane region" description="Helical" evidence="6">
    <location>
        <begin position="46"/>
        <end position="64"/>
    </location>
</feature>
<evidence type="ECO:0000256" key="2">
    <source>
        <dbReference type="ARBA" id="ARBA00005268"/>
    </source>
</evidence>
<dbReference type="AlphaFoldDB" id="A0AAD7Y4C3"/>
<dbReference type="Pfam" id="PF03649">
    <property type="entry name" value="UPF0014"/>
    <property type="match status" value="1"/>
</dbReference>
<evidence type="ECO:0000256" key="4">
    <source>
        <dbReference type="ARBA" id="ARBA00022989"/>
    </source>
</evidence>
<sequence length="308" mass="33335">MDHHDGTTPPTPPDNLGWPNVFGASIFVLLAAYISHALGTRLEIPLIISGVRCALQLTLMGLVLDDVLRVDNGCVITIITVALVLLGAYETVHHRAKQTIQGLLPLMIAILLLSNGVMSILCAGFTLNESPPWKPVTFIPVMGMLLGSSMGSVAMAISLCVESVLIHAPIIETKLSFGASRYEAVKVAALLTIRTAMLPQLTQLSVMGMINIPGMLAGQIQAGTSAKQAVLYQVCIMFAMTASNGIGVLLTVCACMRLLVDANHVIRKDRIIQSHSTFYQVIIRGLNDMVQWCAGCGNRRRRRHYHQL</sequence>
<evidence type="ECO:0000256" key="5">
    <source>
        <dbReference type="ARBA" id="ARBA00023136"/>
    </source>
</evidence>
<dbReference type="PANTHER" id="PTHR30028">
    <property type="entry name" value="UPF0014 INNER MEMBRANE PROTEIN YBBM-RELATED"/>
    <property type="match status" value="1"/>
</dbReference>
<feature type="transmembrane region" description="Helical" evidence="6">
    <location>
        <begin position="70"/>
        <end position="92"/>
    </location>
</feature>
<proteinExistence type="inferred from homology"/>
<name>A0AAD7Y4C3_9FUNG</name>
<keyword evidence="5 6" id="KW-0472">Membrane</keyword>
<organism evidence="7 8">
    <name type="scientific">Lichtheimia ornata</name>
    <dbReference type="NCBI Taxonomy" id="688661"/>
    <lineage>
        <taxon>Eukaryota</taxon>
        <taxon>Fungi</taxon>
        <taxon>Fungi incertae sedis</taxon>
        <taxon>Mucoromycota</taxon>
        <taxon>Mucoromycotina</taxon>
        <taxon>Mucoromycetes</taxon>
        <taxon>Mucorales</taxon>
        <taxon>Lichtheimiaceae</taxon>
        <taxon>Lichtheimia</taxon>
    </lineage>
</organism>
<evidence type="ECO:0000256" key="6">
    <source>
        <dbReference type="SAM" id="Phobius"/>
    </source>
</evidence>
<keyword evidence="3 6" id="KW-0812">Transmembrane</keyword>
<dbReference type="PANTHER" id="PTHR30028:SF0">
    <property type="entry name" value="PROTEIN ALUMINUM SENSITIVE 3"/>
    <property type="match status" value="1"/>
</dbReference>
<dbReference type="EMBL" id="JARTCD010000002">
    <property type="protein sequence ID" value="KAJ8663562.1"/>
    <property type="molecule type" value="Genomic_DNA"/>
</dbReference>
<dbReference type="Proteomes" id="UP001234581">
    <property type="component" value="Unassembled WGS sequence"/>
</dbReference>
<dbReference type="RefSeq" id="XP_058348474.1">
    <property type="nucleotide sequence ID" value="XM_058480910.1"/>
</dbReference>
<feature type="transmembrane region" description="Helical" evidence="6">
    <location>
        <begin position="139"/>
        <end position="166"/>
    </location>
</feature>
<evidence type="ECO:0000256" key="1">
    <source>
        <dbReference type="ARBA" id="ARBA00004141"/>
    </source>
</evidence>
<evidence type="ECO:0000313" key="8">
    <source>
        <dbReference type="Proteomes" id="UP001234581"/>
    </source>
</evidence>
<feature type="transmembrane region" description="Helical" evidence="6">
    <location>
        <begin position="104"/>
        <end position="127"/>
    </location>
</feature>
<comment type="subcellular location">
    <subcellularLocation>
        <location evidence="1">Membrane</location>
        <topology evidence="1">Multi-pass membrane protein</topology>
    </subcellularLocation>
</comment>
<keyword evidence="8" id="KW-1185">Reference proteome</keyword>
<dbReference type="GeneID" id="83208226"/>
<feature type="transmembrane region" description="Helical" evidence="6">
    <location>
        <begin position="16"/>
        <end position="34"/>
    </location>
</feature>
<gene>
    <name evidence="7" type="ORF">O0I10_000805</name>
</gene>